<evidence type="ECO:0000313" key="2">
    <source>
        <dbReference type="EMBL" id="AMY11705.1"/>
    </source>
</evidence>
<evidence type="ECO:0000259" key="1">
    <source>
        <dbReference type="Pfam" id="PF00535"/>
    </source>
</evidence>
<keyword evidence="3" id="KW-1185">Reference proteome</keyword>
<feature type="domain" description="Glycosyltransferase 2-like" evidence="1">
    <location>
        <begin position="8"/>
        <end position="172"/>
    </location>
</feature>
<gene>
    <name evidence="2" type="primary">arnC_3</name>
    <name evidence="2" type="ORF">LuPra_04963</name>
</gene>
<dbReference type="Gene3D" id="3.90.550.10">
    <property type="entry name" value="Spore Coat Polysaccharide Biosynthesis Protein SpsA, Chain A"/>
    <property type="match status" value="1"/>
</dbReference>
<dbReference type="AlphaFoldDB" id="A0A143PST7"/>
<dbReference type="PANTHER" id="PTHR48090">
    <property type="entry name" value="UNDECAPRENYL-PHOSPHATE 4-DEOXY-4-FORMAMIDO-L-ARABINOSE TRANSFERASE-RELATED"/>
    <property type="match status" value="1"/>
</dbReference>
<dbReference type="Proteomes" id="UP000076079">
    <property type="component" value="Chromosome"/>
</dbReference>
<dbReference type="STRING" id="1855912.LuPra_04963"/>
<name>A0A143PST7_LUTPR</name>
<dbReference type="PANTHER" id="PTHR48090:SF7">
    <property type="entry name" value="RFBJ PROTEIN"/>
    <property type="match status" value="1"/>
</dbReference>
<reference evidence="3" key="2">
    <citation type="submission" date="2016-04" db="EMBL/GenBank/DDBJ databases">
        <title>First Complete Genome Sequence of a Subdivision 6 Acidobacterium.</title>
        <authorList>
            <person name="Huang S."/>
            <person name="Vieira S."/>
            <person name="Bunk B."/>
            <person name="Riedel T."/>
            <person name="Sproeer C."/>
            <person name="Overmann J."/>
        </authorList>
    </citation>
    <scope>NUCLEOTIDE SEQUENCE [LARGE SCALE GENOMIC DNA]</scope>
    <source>
        <strain evidence="3">DSM 100886 HEG_-6_39</strain>
    </source>
</reference>
<dbReference type="EMBL" id="CP015136">
    <property type="protein sequence ID" value="AMY11705.1"/>
    <property type="molecule type" value="Genomic_DNA"/>
</dbReference>
<dbReference type="Pfam" id="PF00535">
    <property type="entry name" value="Glycos_transf_2"/>
    <property type="match status" value="1"/>
</dbReference>
<protein>
    <submittedName>
        <fullName evidence="2">Undecaprenyl-phosphate 4-deoxy-4-formamido-L-arabinose transferase</fullName>
        <ecNumber evidence="2">2.4.2.53</ecNumber>
    </submittedName>
</protein>
<dbReference type="RefSeq" id="WP_237050673.1">
    <property type="nucleotide sequence ID" value="NZ_CP015136.1"/>
</dbReference>
<keyword evidence="2" id="KW-0808">Transferase</keyword>
<dbReference type="SUPFAM" id="SSF53448">
    <property type="entry name" value="Nucleotide-diphospho-sugar transferases"/>
    <property type="match status" value="1"/>
</dbReference>
<reference evidence="2 3" key="1">
    <citation type="journal article" date="2016" name="Genome Announc.">
        <title>First Complete Genome Sequence of a Subdivision 6 Acidobacterium Strain.</title>
        <authorList>
            <person name="Huang S."/>
            <person name="Vieira S."/>
            <person name="Bunk B."/>
            <person name="Riedel T."/>
            <person name="Sproer C."/>
            <person name="Overmann J."/>
        </authorList>
    </citation>
    <scope>NUCLEOTIDE SEQUENCE [LARGE SCALE GENOMIC DNA]</scope>
    <source>
        <strain evidence="3">DSM 100886 HEG_-6_39</strain>
    </source>
</reference>
<dbReference type="KEGG" id="abac:LuPra_04963"/>
<sequence>MADATRLSLVIPAHNEAEGITPTLRAFSARLRAEGIPFELVVVDDHSTDGTAEVLAGLSEELPELRRVENPRPGGFGHAVLAGLEQFNGDAVCIVMADASDDPADVVTYYQRLSEGFDCVFGSRFVRGAKVVDYPRHKLLLNRLANTFIRLLFGLRLNDTTNAFKCYRRGVIAGCQPLLSKHFNLTVELPLKAIVRGYSYTVVPINWYNRTTGVSKLKLKEMGSRYLFIVLYVWLEKVLSRGDYSRRSGDASGRVSGDVRR</sequence>
<keyword evidence="2" id="KW-0328">Glycosyltransferase</keyword>
<accession>A0A143PST7</accession>
<dbReference type="InterPro" id="IPR050256">
    <property type="entry name" value="Glycosyltransferase_2"/>
</dbReference>
<organism evidence="2 3">
    <name type="scientific">Luteitalea pratensis</name>
    <dbReference type="NCBI Taxonomy" id="1855912"/>
    <lineage>
        <taxon>Bacteria</taxon>
        <taxon>Pseudomonadati</taxon>
        <taxon>Acidobacteriota</taxon>
        <taxon>Vicinamibacteria</taxon>
        <taxon>Vicinamibacterales</taxon>
        <taxon>Vicinamibacteraceae</taxon>
        <taxon>Luteitalea</taxon>
    </lineage>
</organism>
<dbReference type="GO" id="GO:0099621">
    <property type="term" value="F:undecaprenyl-phosphate 4-deoxy-4-formamido-L-arabinose transferase activity"/>
    <property type="evidence" value="ECO:0007669"/>
    <property type="project" value="UniProtKB-EC"/>
</dbReference>
<dbReference type="InterPro" id="IPR029044">
    <property type="entry name" value="Nucleotide-diphossugar_trans"/>
</dbReference>
<dbReference type="EC" id="2.4.2.53" evidence="2"/>
<evidence type="ECO:0000313" key="3">
    <source>
        <dbReference type="Proteomes" id="UP000076079"/>
    </source>
</evidence>
<dbReference type="PATRIC" id="fig|1813736.3.peg.5218"/>
<dbReference type="CDD" id="cd04179">
    <property type="entry name" value="DPM_DPG-synthase_like"/>
    <property type="match status" value="1"/>
</dbReference>
<proteinExistence type="predicted"/>
<dbReference type="InterPro" id="IPR001173">
    <property type="entry name" value="Glyco_trans_2-like"/>
</dbReference>